<dbReference type="EMBL" id="MT144650">
    <property type="protein sequence ID" value="QJH96400.1"/>
    <property type="molecule type" value="Genomic_DNA"/>
</dbReference>
<dbReference type="EMBL" id="MT144036">
    <property type="protein sequence ID" value="QJA47244.1"/>
    <property type="molecule type" value="Genomic_DNA"/>
</dbReference>
<feature type="region of interest" description="Disordered" evidence="1">
    <location>
        <begin position="1"/>
        <end position="29"/>
    </location>
</feature>
<dbReference type="EMBL" id="MT142453">
    <property type="protein sequence ID" value="QJA81254.1"/>
    <property type="molecule type" value="Genomic_DNA"/>
</dbReference>
<accession>A0A6H1ZI54</accession>
<dbReference type="EMBL" id="MT141452">
    <property type="protein sequence ID" value="QJA61748.1"/>
    <property type="molecule type" value="Genomic_DNA"/>
</dbReference>
<sequence length="91" mass="10584">MPSTDEQSDEENGAQAEMPDRAFLNREERTYPVMRESEGEWRWDCDLIKAAIRRARTNDDAPILSKAEDLWERVCSRFEDDESEGGEEGEE</sequence>
<evidence type="ECO:0000313" key="3">
    <source>
        <dbReference type="EMBL" id="QJA61748.1"/>
    </source>
</evidence>
<evidence type="ECO:0000313" key="2">
    <source>
        <dbReference type="EMBL" id="QJA47244.1"/>
    </source>
</evidence>
<evidence type="ECO:0000256" key="1">
    <source>
        <dbReference type="SAM" id="MobiDB-lite"/>
    </source>
</evidence>
<feature type="compositionally biased region" description="Basic and acidic residues" evidence="1">
    <location>
        <begin position="18"/>
        <end position="29"/>
    </location>
</feature>
<evidence type="ECO:0000313" key="4">
    <source>
        <dbReference type="EMBL" id="QJA81254.1"/>
    </source>
</evidence>
<gene>
    <name evidence="4" type="ORF">MM415A00561_0002</name>
    <name evidence="3" type="ORF">MM415B00894_0003</name>
    <name evidence="2" type="ORF">TM448A00624_0023</name>
    <name evidence="5" type="ORF">TM448B00723_0003</name>
</gene>
<reference evidence="2" key="1">
    <citation type="submission" date="2020-03" db="EMBL/GenBank/DDBJ databases">
        <title>The deep terrestrial virosphere.</title>
        <authorList>
            <person name="Holmfeldt K."/>
            <person name="Nilsson E."/>
            <person name="Simone D."/>
            <person name="Lopez-Fernandez M."/>
            <person name="Wu X."/>
            <person name="de Brujin I."/>
            <person name="Lundin D."/>
            <person name="Andersson A."/>
            <person name="Bertilsson S."/>
            <person name="Dopson M."/>
        </authorList>
    </citation>
    <scope>NUCLEOTIDE SEQUENCE</scope>
    <source>
        <strain evidence="4">MM415A00561</strain>
        <strain evidence="3">MM415B00894</strain>
        <strain evidence="2">TM448A00624</strain>
        <strain evidence="5">TM448B00723</strain>
    </source>
</reference>
<protein>
    <submittedName>
        <fullName evidence="2">Uncharacterized protein</fullName>
    </submittedName>
</protein>
<proteinExistence type="predicted"/>
<dbReference type="AlphaFoldDB" id="A0A6H1ZI54"/>
<evidence type="ECO:0000313" key="5">
    <source>
        <dbReference type="EMBL" id="QJH96400.1"/>
    </source>
</evidence>
<organism evidence="2">
    <name type="scientific">viral metagenome</name>
    <dbReference type="NCBI Taxonomy" id="1070528"/>
    <lineage>
        <taxon>unclassified sequences</taxon>
        <taxon>metagenomes</taxon>
        <taxon>organismal metagenomes</taxon>
    </lineage>
</organism>
<feature type="compositionally biased region" description="Acidic residues" evidence="1">
    <location>
        <begin position="1"/>
        <end position="12"/>
    </location>
</feature>
<name>A0A6H1ZI54_9ZZZZ</name>